<gene>
    <name evidence="2" type="ORF">scyTo_0016733</name>
</gene>
<sequence>MTAAEENLPESHCGFRENTDMLFAQIQEKRCEQNKGLNVTFLDLTKTFDTVSRDGLCKTLEKMGFPPKFLAMVKQLHVNSYGQQNRDISSSFRIFNDVQQECVLALNLFTIFFSMMLQQAMDNLEEGVYIYFN</sequence>
<dbReference type="OrthoDB" id="10063195at2759"/>
<dbReference type="EMBL" id="BFAA01010313">
    <property type="protein sequence ID" value="GCB77717.1"/>
    <property type="molecule type" value="Genomic_DNA"/>
</dbReference>
<organism evidence="2 3">
    <name type="scientific">Scyliorhinus torazame</name>
    <name type="common">Cloudy catshark</name>
    <name type="synonym">Catulus torazame</name>
    <dbReference type="NCBI Taxonomy" id="75743"/>
    <lineage>
        <taxon>Eukaryota</taxon>
        <taxon>Metazoa</taxon>
        <taxon>Chordata</taxon>
        <taxon>Craniata</taxon>
        <taxon>Vertebrata</taxon>
        <taxon>Chondrichthyes</taxon>
        <taxon>Elasmobranchii</taxon>
        <taxon>Galeomorphii</taxon>
        <taxon>Galeoidea</taxon>
        <taxon>Carcharhiniformes</taxon>
        <taxon>Scyliorhinidae</taxon>
        <taxon>Scyliorhinus</taxon>
    </lineage>
</organism>
<accession>A0A401PX49</accession>
<evidence type="ECO:0000259" key="1">
    <source>
        <dbReference type="PROSITE" id="PS50878"/>
    </source>
</evidence>
<dbReference type="Pfam" id="PF00078">
    <property type="entry name" value="RVT_1"/>
    <property type="match status" value="1"/>
</dbReference>
<dbReference type="AlphaFoldDB" id="A0A401PX49"/>
<feature type="domain" description="Reverse transcriptase" evidence="1">
    <location>
        <begin position="1"/>
        <end position="133"/>
    </location>
</feature>
<dbReference type="Proteomes" id="UP000288216">
    <property type="component" value="Unassembled WGS sequence"/>
</dbReference>
<name>A0A401PX49_SCYTO</name>
<dbReference type="InterPro" id="IPR000477">
    <property type="entry name" value="RT_dom"/>
</dbReference>
<dbReference type="PANTHER" id="PTHR47027:SF20">
    <property type="entry name" value="REVERSE TRANSCRIPTASE-LIKE PROTEIN WITH RNA-DIRECTED DNA POLYMERASE DOMAIN"/>
    <property type="match status" value="1"/>
</dbReference>
<keyword evidence="3" id="KW-1185">Reference proteome</keyword>
<protein>
    <recommendedName>
        <fullName evidence="1">Reverse transcriptase domain-containing protein</fullName>
    </recommendedName>
</protein>
<comment type="caution">
    <text evidence="2">The sequence shown here is derived from an EMBL/GenBank/DDBJ whole genome shotgun (WGS) entry which is preliminary data.</text>
</comment>
<dbReference type="PROSITE" id="PS50878">
    <property type="entry name" value="RT_POL"/>
    <property type="match status" value="1"/>
</dbReference>
<dbReference type="STRING" id="75743.A0A401PX49"/>
<evidence type="ECO:0000313" key="2">
    <source>
        <dbReference type="EMBL" id="GCB77717.1"/>
    </source>
</evidence>
<dbReference type="OMA" id="FRENTDM"/>
<proteinExistence type="predicted"/>
<dbReference type="PANTHER" id="PTHR47027">
    <property type="entry name" value="REVERSE TRANSCRIPTASE DOMAIN-CONTAINING PROTEIN"/>
    <property type="match status" value="1"/>
</dbReference>
<reference evidence="2 3" key="1">
    <citation type="journal article" date="2018" name="Nat. Ecol. Evol.">
        <title>Shark genomes provide insights into elasmobranch evolution and the origin of vertebrates.</title>
        <authorList>
            <person name="Hara Y"/>
            <person name="Yamaguchi K"/>
            <person name="Onimaru K"/>
            <person name="Kadota M"/>
            <person name="Koyanagi M"/>
            <person name="Keeley SD"/>
            <person name="Tatsumi K"/>
            <person name="Tanaka K"/>
            <person name="Motone F"/>
            <person name="Kageyama Y"/>
            <person name="Nozu R"/>
            <person name="Adachi N"/>
            <person name="Nishimura O"/>
            <person name="Nakagawa R"/>
            <person name="Tanegashima C"/>
            <person name="Kiyatake I"/>
            <person name="Matsumoto R"/>
            <person name="Murakumo K"/>
            <person name="Nishida K"/>
            <person name="Terakita A"/>
            <person name="Kuratani S"/>
            <person name="Sato K"/>
            <person name="Hyodo S Kuraku.S."/>
        </authorList>
    </citation>
    <scope>NUCLEOTIDE SEQUENCE [LARGE SCALE GENOMIC DNA]</scope>
</reference>
<evidence type="ECO:0000313" key="3">
    <source>
        <dbReference type="Proteomes" id="UP000288216"/>
    </source>
</evidence>